<comment type="catalytic activity">
    <reaction evidence="1">
        <text>ATP + protein L-histidine = ADP + protein N-phospho-L-histidine.</text>
        <dbReference type="EC" id="2.7.13.3"/>
    </reaction>
</comment>
<dbReference type="Pfam" id="PF08448">
    <property type="entry name" value="PAS_4"/>
    <property type="match status" value="1"/>
</dbReference>
<dbReference type="SMART" id="SM00388">
    <property type="entry name" value="HisKA"/>
    <property type="match status" value="1"/>
</dbReference>
<feature type="domain" description="PAS" evidence="12">
    <location>
        <begin position="536"/>
        <end position="608"/>
    </location>
</feature>
<dbReference type="KEGG" id="csb:CLSA_c36790"/>
<dbReference type="PANTHER" id="PTHR42878:SF15">
    <property type="entry name" value="BACTERIOPHYTOCHROME"/>
    <property type="match status" value="1"/>
</dbReference>
<feature type="domain" description="PAS" evidence="12">
    <location>
        <begin position="288"/>
        <end position="334"/>
    </location>
</feature>
<dbReference type="InterPro" id="IPR050351">
    <property type="entry name" value="BphY/WalK/GraS-like"/>
</dbReference>
<dbReference type="EMBL" id="CP006721">
    <property type="protein sequence ID" value="AGX44640.1"/>
    <property type="molecule type" value="Genomic_DNA"/>
</dbReference>
<keyword evidence="15" id="KW-1185">Reference proteome</keyword>
<dbReference type="SUPFAM" id="SSF47384">
    <property type="entry name" value="Homodimeric domain of signal transducing histidine kinase"/>
    <property type="match status" value="1"/>
</dbReference>
<dbReference type="SMART" id="SM00387">
    <property type="entry name" value="HATPase_c"/>
    <property type="match status" value="1"/>
</dbReference>
<dbReference type="Gene3D" id="3.30.565.10">
    <property type="entry name" value="Histidine kinase-like ATPase, C-terminal domain"/>
    <property type="match status" value="1"/>
</dbReference>
<dbReference type="CDD" id="cd00130">
    <property type="entry name" value="PAS"/>
    <property type="match status" value="2"/>
</dbReference>
<proteinExistence type="predicted"/>
<reference evidence="14 15" key="1">
    <citation type="journal article" date="2013" name="Genome Announc.">
        <title>Complete Genome Sequence of the Solvent Producer Clostridium saccharobutylicum NCP262 (DSM 13864).</title>
        <authorList>
            <person name="Poehlein A."/>
            <person name="Hartwich K."/>
            <person name="Krabben P."/>
            <person name="Ehrenreich A."/>
            <person name="Liebl W."/>
            <person name="Durre P."/>
            <person name="Gottschalk G."/>
            <person name="Daniel R."/>
        </authorList>
    </citation>
    <scope>NUCLEOTIDE SEQUENCE [LARGE SCALE GENOMIC DNA]</scope>
    <source>
        <strain evidence="14">DSM 13864</strain>
    </source>
</reference>
<dbReference type="SMART" id="SM00091">
    <property type="entry name" value="PAS"/>
    <property type="match status" value="3"/>
</dbReference>
<organism evidence="14 15">
    <name type="scientific">Clostridium saccharobutylicum DSM 13864</name>
    <dbReference type="NCBI Taxonomy" id="1345695"/>
    <lineage>
        <taxon>Bacteria</taxon>
        <taxon>Bacillati</taxon>
        <taxon>Bacillota</taxon>
        <taxon>Clostridia</taxon>
        <taxon>Eubacteriales</taxon>
        <taxon>Clostridiaceae</taxon>
        <taxon>Clostridium</taxon>
    </lineage>
</organism>
<evidence type="ECO:0000256" key="8">
    <source>
        <dbReference type="ARBA" id="ARBA00023136"/>
    </source>
</evidence>
<feature type="domain" description="Histidine kinase" evidence="11">
    <location>
        <begin position="687"/>
        <end position="902"/>
    </location>
</feature>
<keyword evidence="10" id="KW-1133">Transmembrane helix</keyword>
<keyword evidence="7" id="KW-0902">Two-component regulatory system</keyword>
<dbReference type="SUPFAM" id="SSF55874">
    <property type="entry name" value="ATPase domain of HSP90 chaperone/DNA topoisomerase II/histidine kinase"/>
    <property type="match status" value="1"/>
</dbReference>
<evidence type="ECO:0000259" key="12">
    <source>
        <dbReference type="PROSITE" id="PS50112"/>
    </source>
</evidence>
<dbReference type="Proteomes" id="UP000017118">
    <property type="component" value="Chromosome"/>
</dbReference>
<evidence type="ECO:0000256" key="2">
    <source>
        <dbReference type="ARBA" id="ARBA00004370"/>
    </source>
</evidence>
<name>U5MVL5_CLOSA</name>
<dbReference type="GO" id="GO:0030295">
    <property type="term" value="F:protein kinase activator activity"/>
    <property type="evidence" value="ECO:0007669"/>
    <property type="project" value="TreeGrafter"/>
</dbReference>
<dbReference type="Pfam" id="PF13426">
    <property type="entry name" value="PAS_9"/>
    <property type="match status" value="2"/>
</dbReference>
<feature type="transmembrane region" description="Helical" evidence="10">
    <location>
        <begin position="214"/>
        <end position="234"/>
    </location>
</feature>
<feature type="coiled-coil region" evidence="9">
    <location>
        <begin position="339"/>
        <end position="366"/>
    </location>
</feature>
<evidence type="ECO:0000256" key="6">
    <source>
        <dbReference type="ARBA" id="ARBA00022777"/>
    </source>
</evidence>
<feature type="transmembrane region" description="Helical" evidence="10">
    <location>
        <begin position="93"/>
        <end position="112"/>
    </location>
</feature>
<evidence type="ECO:0000259" key="11">
    <source>
        <dbReference type="PROSITE" id="PS50109"/>
    </source>
</evidence>
<evidence type="ECO:0000313" key="15">
    <source>
        <dbReference type="Proteomes" id="UP000017118"/>
    </source>
</evidence>
<dbReference type="GeneID" id="55476867"/>
<dbReference type="Pfam" id="PF02518">
    <property type="entry name" value="HATPase_c"/>
    <property type="match status" value="1"/>
</dbReference>
<feature type="transmembrane region" description="Helical" evidence="10">
    <location>
        <begin position="20"/>
        <end position="41"/>
    </location>
</feature>
<dbReference type="PROSITE" id="PS50109">
    <property type="entry name" value="HIS_KIN"/>
    <property type="match status" value="1"/>
</dbReference>
<dbReference type="GO" id="GO:0000156">
    <property type="term" value="F:phosphorelay response regulator activity"/>
    <property type="evidence" value="ECO:0007669"/>
    <property type="project" value="TreeGrafter"/>
</dbReference>
<dbReference type="OrthoDB" id="9813394at2"/>
<dbReference type="InterPro" id="IPR004358">
    <property type="entry name" value="Sig_transdc_His_kin-like_C"/>
</dbReference>
<dbReference type="RefSeq" id="WP_022748320.1">
    <property type="nucleotide sequence ID" value="NC_022571.1"/>
</dbReference>
<feature type="transmembrane region" description="Helical" evidence="10">
    <location>
        <begin position="254"/>
        <end position="275"/>
    </location>
</feature>
<dbReference type="InterPro" id="IPR005467">
    <property type="entry name" value="His_kinase_dom"/>
</dbReference>
<keyword evidence="9" id="KW-0175">Coiled coil</keyword>
<dbReference type="HOGENOM" id="CLU_320724_0_0_9"/>
<feature type="domain" description="PAC" evidence="13">
    <location>
        <begin position="359"/>
        <end position="410"/>
    </location>
</feature>
<dbReference type="NCBIfam" id="TIGR00229">
    <property type="entry name" value="sensory_box"/>
    <property type="match status" value="2"/>
</dbReference>
<dbReference type="FunFam" id="3.30.565.10:FF:000006">
    <property type="entry name" value="Sensor histidine kinase WalK"/>
    <property type="match status" value="1"/>
</dbReference>
<dbReference type="InterPro" id="IPR003661">
    <property type="entry name" value="HisK_dim/P_dom"/>
</dbReference>
<dbReference type="SUPFAM" id="SSF55785">
    <property type="entry name" value="PYP-like sensor domain (PAS domain)"/>
    <property type="match status" value="2"/>
</dbReference>
<evidence type="ECO:0000256" key="10">
    <source>
        <dbReference type="SAM" id="Phobius"/>
    </source>
</evidence>
<evidence type="ECO:0000256" key="5">
    <source>
        <dbReference type="ARBA" id="ARBA00022679"/>
    </source>
</evidence>
<sequence length="904" mass="105553">MIKNLRKKINSRQEVLSQVLYKTLISVSLGFIGFIGTFFALRLKVDQFNLDFLWSLIFPMLVTQAWGVKYGILSSVIGLSAFHSFYLWQNEGWGCFVSFLIIIVWFILHGYGAEKRKQSKMYLYNIYFIEIFCLLINLILYFFLFPLSINYNQHSWYNEAITTVNIGDLYIFFIKRIIQDFFILTGCDTLLLLPNVKRLFLFNVESKSRYNGTILARTLTICIIFCFLSVFVEYLLYLRDNPFELCQIVDARDVIHFIILIMFCMVTGSATIRYLEKKQKAEELARQSERKYNDIFENIVNIYSETLINGTIVEMSPSVKKILGYEQHEVIGKNIGIIYTELKLRKQILKRLLEETNIENIELEGRKKDGTKCILLVNFRLVNTDDGLRKIISIGRDVTDYVEAKRKETEIQEEYKIIFNKMLEGMIVSEFIYDENGELVDAIATKANQAIGKHLGLKVSDVIGNTYIKSFDGNKSTLKKLHNILNTDIPLKYEAFTQRFNRYLLLNVFKLNDKQIGIMFHDISDLKQLEVNQREMAERLEAVFESTDDGIYSVDRNYRILNFNSSLKEYMKRSYDVEIEKGQSILELIPDEVAHEWKSFYDNAMSRGRYSFEYYTNNDNRYIEVFFSPIYHDGQICGTAVFSKDITKRKKAELEIIRINKELEQLVEKRTMDLRSTLKELEAFTYTVSHDLKSPLRAIEGYSRIILEDYEETLEKEAVNMITNIVNVSSDMIKLIDRVLQYSITSKESIKKEKVDIKEMLINVFNELKTICVERNIKFSIETAIPTVNADQTLIRQVVYNILSNAVKFTKNKDIAIISVGCLQNYNEQIFYIEDNGTGFDMKYSKKLFTMFQRLHNKEEYDGSGIGLAIVRKIIQKHGGRTWIESKLNKGTKVYFTLPIEECD</sequence>
<dbReference type="InterPro" id="IPR013656">
    <property type="entry name" value="PAS_4"/>
</dbReference>
<dbReference type="Gene3D" id="1.10.287.130">
    <property type="match status" value="1"/>
</dbReference>
<dbReference type="EC" id="2.7.13.3" evidence="3"/>
<evidence type="ECO:0000256" key="9">
    <source>
        <dbReference type="SAM" id="Coils"/>
    </source>
</evidence>
<evidence type="ECO:0000259" key="13">
    <source>
        <dbReference type="PROSITE" id="PS50113"/>
    </source>
</evidence>
<evidence type="ECO:0000256" key="4">
    <source>
        <dbReference type="ARBA" id="ARBA00022553"/>
    </source>
</evidence>
<dbReference type="Pfam" id="PF00512">
    <property type="entry name" value="HisKA"/>
    <property type="match status" value="1"/>
</dbReference>
<keyword evidence="8 10" id="KW-0472">Membrane</keyword>
<dbReference type="PROSITE" id="PS50113">
    <property type="entry name" value="PAC"/>
    <property type="match status" value="1"/>
</dbReference>
<dbReference type="InterPro" id="IPR000014">
    <property type="entry name" value="PAS"/>
</dbReference>
<dbReference type="InterPro" id="IPR000700">
    <property type="entry name" value="PAS-assoc_C"/>
</dbReference>
<keyword evidence="4" id="KW-0597">Phosphoprotein</keyword>
<keyword evidence="5 14" id="KW-0808">Transferase</keyword>
<dbReference type="InterPro" id="IPR036097">
    <property type="entry name" value="HisK_dim/P_sf"/>
</dbReference>
<protein>
    <recommendedName>
        <fullName evidence="3">histidine kinase</fullName>
        <ecNumber evidence="3">2.7.13.3</ecNumber>
    </recommendedName>
</protein>
<dbReference type="eggNOG" id="COG4251">
    <property type="taxonomic scope" value="Bacteria"/>
</dbReference>
<dbReference type="InterPro" id="IPR036890">
    <property type="entry name" value="HATPase_C_sf"/>
</dbReference>
<dbReference type="GO" id="GO:0007234">
    <property type="term" value="P:osmosensory signaling via phosphorelay pathway"/>
    <property type="evidence" value="ECO:0007669"/>
    <property type="project" value="TreeGrafter"/>
</dbReference>
<dbReference type="InterPro" id="IPR035965">
    <property type="entry name" value="PAS-like_dom_sf"/>
</dbReference>
<dbReference type="AlphaFoldDB" id="U5MVL5"/>
<dbReference type="SMART" id="SM00086">
    <property type="entry name" value="PAC"/>
    <property type="match status" value="2"/>
</dbReference>
<feature type="transmembrane region" description="Helical" evidence="10">
    <location>
        <begin position="169"/>
        <end position="193"/>
    </location>
</feature>
<dbReference type="CDD" id="cd00082">
    <property type="entry name" value="HisKA"/>
    <property type="match status" value="1"/>
</dbReference>
<dbReference type="Gene3D" id="3.30.450.20">
    <property type="entry name" value="PAS domain"/>
    <property type="match status" value="2"/>
</dbReference>
<gene>
    <name evidence="14" type="primary">aphA</name>
    <name evidence="14" type="ORF">CLSA_c36790</name>
</gene>
<evidence type="ECO:0000313" key="14">
    <source>
        <dbReference type="EMBL" id="AGX44640.1"/>
    </source>
</evidence>
<comment type="subcellular location">
    <subcellularLocation>
        <location evidence="2">Membrane</location>
    </subcellularLocation>
</comment>
<dbReference type="PANTHER" id="PTHR42878">
    <property type="entry name" value="TWO-COMPONENT HISTIDINE KINASE"/>
    <property type="match status" value="1"/>
</dbReference>
<dbReference type="PATRIC" id="fig|1345695.10.peg.772"/>
<dbReference type="GO" id="GO:0016020">
    <property type="term" value="C:membrane"/>
    <property type="evidence" value="ECO:0007669"/>
    <property type="project" value="UniProtKB-SubCell"/>
</dbReference>
<evidence type="ECO:0000256" key="1">
    <source>
        <dbReference type="ARBA" id="ARBA00000085"/>
    </source>
</evidence>
<dbReference type="PROSITE" id="PS50112">
    <property type="entry name" value="PAS"/>
    <property type="match status" value="2"/>
</dbReference>
<dbReference type="InterPro" id="IPR001610">
    <property type="entry name" value="PAC"/>
</dbReference>
<accession>U5MVL5</accession>
<dbReference type="InterPro" id="IPR003594">
    <property type="entry name" value="HATPase_dom"/>
</dbReference>
<dbReference type="PRINTS" id="PR00344">
    <property type="entry name" value="BCTRLSENSOR"/>
</dbReference>
<evidence type="ECO:0000256" key="7">
    <source>
        <dbReference type="ARBA" id="ARBA00023012"/>
    </source>
</evidence>
<keyword evidence="10" id="KW-0812">Transmembrane</keyword>
<feature type="transmembrane region" description="Helical" evidence="10">
    <location>
        <begin position="124"/>
        <end position="149"/>
    </location>
</feature>
<evidence type="ECO:0000256" key="3">
    <source>
        <dbReference type="ARBA" id="ARBA00012438"/>
    </source>
</evidence>
<dbReference type="GO" id="GO:0000155">
    <property type="term" value="F:phosphorelay sensor kinase activity"/>
    <property type="evidence" value="ECO:0007669"/>
    <property type="project" value="InterPro"/>
</dbReference>
<feature type="transmembrane region" description="Helical" evidence="10">
    <location>
        <begin position="53"/>
        <end position="73"/>
    </location>
</feature>
<keyword evidence="6" id="KW-0418">Kinase</keyword>